<reference evidence="1 2" key="1">
    <citation type="submission" date="2018-06" db="EMBL/GenBank/DDBJ databases">
        <title>Echinicola strongylocentroti sp. nov., isolated from a sea urchin Strongylocentrotus intermedius.</title>
        <authorList>
            <person name="Bae S.S."/>
        </authorList>
    </citation>
    <scope>NUCLEOTIDE SEQUENCE [LARGE SCALE GENOMIC DNA]</scope>
    <source>
        <strain evidence="1 2">MEBiC08714</strain>
    </source>
</reference>
<dbReference type="KEGG" id="est:DN752_02830"/>
<gene>
    <name evidence="1" type="ORF">DN752_02830</name>
</gene>
<name>A0A2Z4IDN4_9BACT</name>
<organism evidence="1 2">
    <name type="scientific">Echinicola strongylocentroti</name>
    <dbReference type="NCBI Taxonomy" id="1795355"/>
    <lineage>
        <taxon>Bacteria</taxon>
        <taxon>Pseudomonadati</taxon>
        <taxon>Bacteroidota</taxon>
        <taxon>Cytophagia</taxon>
        <taxon>Cytophagales</taxon>
        <taxon>Cyclobacteriaceae</taxon>
        <taxon>Echinicola</taxon>
    </lineage>
</organism>
<proteinExistence type="predicted"/>
<dbReference type="OrthoDB" id="1429679at2"/>
<dbReference type="AlphaFoldDB" id="A0A2Z4IDN4"/>
<keyword evidence="2" id="KW-1185">Reference proteome</keyword>
<protein>
    <submittedName>
        <fullName evidence="1">Uncharacterized protein</fullName>
    </submittedName>
</protein>
<dbReference type="EMBL" id="CP030041">
    <property type="protein sequence ID" value="AWW29161.1"/>
    <property type="molecule type" value="Genomic_DNA"/>
</dbReference>
<dbReference type="RefSeq" id="WP_112782580.1">
    <property type="nucleotide sequence ID" value="NZ_CP030041.1"/>
</dbReference>
<evidence type="ECO:0000313" key="1">
    <source>
        <dbReference type="EMBL" id="AWW29161.1"/>
    </source>
</evidence>
<sequence>MKDSYTIERECSNCGSKEQISVSRREAAFELVDINEVVGKNCKKCSATKFIIYYQTPDLDFELLKEWATNPELYLMGQDEELLLADEKYLDNILNILDNVALLDHKRNLLMDALCVIVYDNTIDDNKQKDENLKERVIKELNKRIYQLKQADDWIMDYIKEVVYPQLELKEK</sequence>
<evidence type="ECO:0000313" key="2">
    <source>
        <dbReference type="Proteomes" id="UP000248688"/>
    </source>
</evidence>
<dbReference type="Proteomes" id="UP000248688">
    <property type="component" value="Chromosome"/>
</dbReference>
<accession>A0A2Z4IDN4</accession>